<dbReference type="InterPro" id="IPR016039">
    <property type="entry name" value="Thiolase-like"/>
</dbReference>
<dbReference type="EMBL" id="JAQQWL010000015">
    <property type="protein sequence ID" value="KAK8040740.1"/>
    <property type="molecule type" value="Genomic_DNA"/>
</dbReference>
<evidence type="ECO:0000313" key="6">
    <source>
        <dbReference type="EMBL" id="KAK8040740.1"/>
    </source>
</evidence>
<name>A0ABR1T2B9_9PEZI</name>
<reference evidence="6 7" key="1">
    <citation type="submission" date="2023-01" db="EMBL/GenBank/DDBJ databases">
        <title>Analysis of 21 Apiospora genomes using comparative genomics revels a genus with tremendous synthesis potential of carbohydrate active enzymes and secondary metabolites.</title>
        <authorList>
            <person name="Sorensen T."/>
        </authorList>
    </citation>
    <scope>NUCLEOTIDE SEQUENCE [LARGE SCALE GENOMIC DNA]</scope>
    <source>
        <strain evidence="6 7">CBS 135458</strain>
    </source>
</reference>
<dbReference type="RefSeq" id="XP_066708285.1">
    <property type="nucleotide sequence ID" value="XM_066865156.1"/>
</dbReference>
<keyword evidence="1" id="KW-0596">Phosphopantetheine</keyword>
<dbReference type="Pfam" id="PF00109">
    <property type="entry name" value="ketoacyl-synt"/>
    <property type="match status" value="1"/>
</dbReference>
<dbReference type="InterPro" id="IPR014030">
    <property type="entry name" value="Ketoacyl_synth_N"/>
</dbReference>
<accession>A0ABR1T2B9</accession>
<dbReference type="GeneID" id="92098219"/>
<comment type="caution">
    <text evidence="6">The sequence shown here is derived from an EMBL/GenBank/DDBJ whole genome shotgun (WGS) entry which is preliminary data.</text>
</comment>
<keyword evidence="4" id="KW-0511">Multifunctional enzyme</keyword>
<protein>
    <submittedName>
        <fullName evidence="6">Polyketide synthase</fullName>
    </submittedName>
</protein>
<evidence type="ECO:0000259" key="5">
    <source>
        <dbReference type="Pfam" id="PF00109"/>
    </source>
</evidence>
<proteinExistence type="predicted"/>
<evidence type="ECO:0000256" key="2">
    <source>
        <dbReference type="ARBA" id="ARBA00022553"/>
    </source>
</evidence>
<keyword evidence="3" id="KW-0808">Transferase</keyword>
<gene>
    <name evidence="6" type="ORF">PG994_013747</name>
</gene>
<dbReference type="Gene3D" id="3.40.47.10">
    <property type="match status" value="1"/>
</dbReference>
<dbReference type="PANTHER" id="PTHR43775:SF49">
    <property type="entry name" value="SYNTHASE, PUTATIVE (JCVI)-RELATED"/>
    <property type="match status" value="1"/>
</dbReference>
<keyword evidence="7" id="KW-1185">Reference proteome</keyword>
<evidence type="ECO:0000313" key="7">
    <source>
        <dbReference type="Proteomes" id="UP001480595"/>
    </source>
</evidence>
<feature type="domain" description="Beta-ketoacyl synthase-like N-terminal" evidence="5">
    <location>
        <begin position="1"/>
        <end position="43"/>
    </location>
</feature>
<evidence type="ECO:0000256" key="4">
    <source>
        <dbReference type="ARBA" id="ARBA00023268"/>
    </source>
</evidence>
<dbReference type="InterPro" id="IPR050091">
    <property type="entry name" value="PKS_NRPS_Biosynth_Enz"/>
</dbReference>
<dbReference type="SUPFAM" id="SSF53901">
    <property type="entry name" value="Thiolase-like"/>
    <property type="match status" value="1"/>
</dbReference>
<organism evidence="6 7">
    <name type="scientific">Apiospora phragmitis</name>
    <dbReference type="NCBI Taxonomy" id="2905665"/>
    <lineage>
        <taxon>Eukaryota</taxon>
        <taxon>Fungi</taxon>
        <taxon>Dikarya</taxon>
        <taxon>Ascomycota</taxon>
        <taxon>Pezizomycotina</taxon>
        <taxon>Sordariomycetes</taxon>
        <taxon>Xylariomycetidae</taxon>
        <taxon>Amphisphaeriales</taxon>
        <taxon>Apiosporaceae</taxon>
        <taxon>Apiospora</taxon>
    </lineage>
</organism>
<evidence type="ECO:0000256" key="1">
    <source>
        <dbReference type="ARBA" id="ARBA00022450"/>
    </source>
</evidence>
<dbReference type="PANTHER" id="PTHR43775">
    <property type="entry name" value="FATTY ACID SYNTHASE"/>
    <property type="match status" value="1"/>
</dbReference>
<evidence type="ECO:0000256" key="3">
    <source>
        <dbReference type="ARBA" id="ARBA00022679"/>
    </source>
</evidence>
<sequence length="60" mass="6156">MTVKTGCSSSLVGLDMACQVIRKGDCSGALVCGTALIISPAQAKRSKTVTRSELLSAELV</sequence>
<keyword evidence="2" id="KW-0597">Phosphoprotein</keyword>
<dbReference type="Proteomes" id="UP001480595">
    <property type="component" value="Unassembled WGS sequence"/>
</dbReference>